<dbReference type="PANTHER" id="PTHR34387:SF2">
    <property type="entry name" value="SLR1258 PROTEIN"/>
    <property type="match status" value="1"/>
</dbReference>
<dbReference type="RefSeq" id="WP_247415496.1">
    <property type="nucleotide sequence ID" value="NZ_JALLGW010000001.1"/>
</dbReference>
<dbReference type="AlphaFoldDB" id="A0ABD5RNY6"/>
<accession>A0ABD5RNY6</accession>
<dbReference type="Gene3D" id="3.30.70.2970">
    <property type="entry name" value="Protein of unknown function (DUF541), domain 2"/>
    <property type="match status" value="1"/>
</dbReference>
<dbReference type="Pfam" id="PF04402">
    <property type="entry name" value="SIMPL"/>
    <property type="match status" value="1"/>
</dbReference>
<dbReference type="Gene3D" id="3.30.110.170">
    <property type="entry name" value="Protein of unknown function (DUF541), domain 1"/>
    <property type="match status" value="1"/>
</dbReference>
<dbReference type="Proteomes" id="UP001596099">
    <property type="component" value="Unassembled WGS sequence"/>
</dbReference>
<evidence type="ECO:0000313" key="2">
    <source>
        <dbReference type="Proteomes" id="UP001596099"/>
    </source>
</evidence>
<dbReference type="InterPro" id="IPR007497">
    <property type="entry name" value="SIMPL/DUF541"/>
</dbReference>
<reference evidence="1 2" key="1">
    <citation type="journal article" date="2019" name="Int. J. Syst. Evol. Microbiol.">
        <title>The Global Catalogue of Microorganisms (GCM) 10K type strain sequencing project: providing services to taxonomists for standard genome sequencing and annotation.</title>
        <authorList>
            <consortium name="The Broad Institute Genomics Platform"/>
            <consortium name="The Broad Institute Genome Sequencing Center for Infectious Disease"/>
            <person name="Wu L."/>
            <person name="Ma J."/>
        </authorList>
    </citation>
    <scope>NUCLEOTIDE SEQUENCE [LARGE SCALE GENOMIC DNA]</scope>
    <source>
        <strain evidence="1 2">CGMCC 1.12543</strain>
    </source>
</reference>
<dbReference type="InterPro" id="IPR052022">
    <property type="entry name" value="26kDa_periplasmic_antigen"/>
</dbReference>
<comment type="caution">
    <text evidence="1">The sequence shown here is derived from an EMBL/GenBank/DDBJ whole genome shotgun (WGS) entry which is preliminary data.</text>
</comment>
<dbReference type="PANTHER" id="PTHR34387">
    <property type="entry name" value="SLR1258 PROTEIN"/>
    <property type="match status" value="1"/>
</dbReference>
<organism evidence="1 2">
    <name type="scientific">Halomarina salina</name>
    <dbReference type="NCBI Taxonomy" id="1872699"/>
    <lineage>
        <taxon>Archaea</taxon>
        <taxon>Methanobacteriati</taxon>
        <taxon>Methanobacteriota</taxon>
        <taxon>Stenosarchaea group</taxon>
        <taxon>Halobacteria</taxon>
        <taxon>Halobacteriales</taxon>
        <taxon>Natronomonadaceae</taxon>
        <taxon>Halomarina</taxon>
    </lineage>
</organism>
<keyword evidence="2" id="KW-1185">Reference proteome</keyword>
<proteinExistence type="predicted"/>
<protein>
    <submittedName>
        <fullName evidence="1">SIMPL domain-containing protein</fullName>
    </submittedName>
</protein>
<dbReference type="EMBL" id="JBHSQH010000001">
    <property type="protein sequence ID" value="MFC5972327.1"/>
    <property type="molecule type" value="Genomic_DNA"/>
</dbReference>
<sequence length="207" mass="22049">MSDTVTVTVDGRDERAPDLASVDLRVRSTDPDVGTARAATDRRSEVLFETLADHQVPEEATNTTNYRVSRERDHTQRPPVEGDYVVTHHVHVESADLDDVGDLLADCIDDAEAGLSSLSYTLREATEREAKSAALTDAMALARDRAATLAAAEVRSVGAVQSVTAGDASATEVRTVEAAQESGTTRVGPRPGPVETTVTVTVTYALE</sequence>
<gene>
    <name evidence="1" type="ORF">ACFPYI_13380</name>
</gene>
<evidence type="ECO:0000313" key="1">
    <source>
        <dbReference type="EMBL" id="MFC5972327.1"/>
    </source>
</evidence>
<name>A0ABD5RNY6_9EURY</name>